<dbReference type="AlphaFoldDB" id="A0A1S9P7C8"/>
<keyword evidence="1" id="KW-0067">ATP-binding</keyword>
<dbReference type="HAMAP" id="MF_00122">
    <property type="entry name" value="GatC"/>
    <property type="match status" value="1"/>
</dbReference>
<dbReference type="NCBIfam" id="TIGR00135">
    <property type="entry name" value="gatC"/>
    <property type="match status" value="1"/>
</dbReference>
<dbReference type="STRING" id="1792845.BC343_17940"/>
<protein>
    <recommendedName>
        <fullName evidence="1">Aspartyl/glutamyl-tRNA(Asn/Gln) amidotransferase subunit C</fullName>
        <shortName evidence="1">Asp/Glu-ADT subunit C</shortName>
        <ecNumber evidence="1">6.3.5.-</ecNumber>
    </recommendedName>
</protein>
<dbReference type="RefSeq" id="WP_078351277.1">
    <property type="nucleotide sequence ID" value="NZ_MBTF01000038.1"/>
</dbReference>
<organism evidence="2 3">
    <name type="scientific">Mucilaginibacter pedocola</name>
    <dbReference type="NCBI Taxonomy" id="1792845"/>
    <lineage>
        <taxon>Bacteria</taxon>
        <taxon>Pseudomonadati</taxon>
        <taxon>Bacteroidota</taxon>
        <taxon>Sphingobacteriia</taxon>
        <taxon>Sphingobacteriales</taxon>
        <taxon>Sphingobacteriaceae</taxon>
        <taxon>Mucilaginibacter</taxon>
    </lineage>
</organism>
<comment type="catalytic activity">
    <reaction evidence="1">
        <text>L-aspartyl-tRNA(Asn) + L-glutamine + ATP + H2O = L-asparaginyl-tRNA(Asn) + L-glutamate + ADP + phosphate + 2 H(+)</text>
        <dbReference type="Rhea" id="RHEA:14513"/>
        <dbReference type="Rhea" id="RHEA-COMP:9674"/>
        <dbReference type="Rhea" id="RHEA-COMP:9677"/>
        <dbReference type="ChEBI" id="CHEBI:15377"/>
        <dbReference type="ChEBI" id="CHEBI:15378"/>
        <dbReference type="ChEBI" id="CHEBI:29985"/>
        <dbReference type="ChEBI" id="CHEBI:30616"/>
        <dbReference type="ChEBI" id="CHEBI:43474"/>
        <dbReference type="ChEBI" id="CHEBI:58359"/>
        <dbReference type="ChEBI" id="CHEBI:78515"/>
        <dbReference type="ChEBI" id="CHEBI:78516"/>
        <dbReference type="ChEBI" id="CHEBI:456216"/>
    </reaction>
</comment>
<dbReference type="GO" id="GO:0070681">
    <property type="term" value="P:glutaminyl-tRNAGln biosynthesis via transamidation"/>
    <property type="evidence" value="ECO:0007669"/>
    <property type="project" value="TreeGrafter"/>
</dbReference>
<proteinExistence type="inferred from homology"/>
<dbReference type="EMBL" id="MBTF01000038">
    <property type="protein sequence ID" value="OOQ56861.1"/>
    <property type="molecule type" value="Genomic_DNA"/>
</dbReference>
<comment type="catalytic activity">
    <reaction evidence="1">
        <text>L-glutamyl-tRNA(Gln) + L-glutamine + ATP + H2O = L-glutaminyl-tRNA(Gln) + L-glutamate + ADP + phosphate + H(+)</text>
        <dbReference type="Rhea" id="RHEA:17521"/>
        <dbReference type="Rhea" id="RHEA-COMP:9681"/>
        <dbReference type="Rhea" id="RHEA-COMP:9684"/>
        <dbReference type="ChEBI" id="CHEBI:15377"/>
        <dbReference type="ChEBI" id="CHEBI:15378"/>
        <dbReference type="ChEBI" id="CHEBI:29985"/>
        <dbReference type="ChEBI" id="CHEBI:30616"/>
        <dbReference type="ChEBI" id="CHEBI:43474"/>
        <dbReference type="ChEBI" id="CHEBI:58359"/>
        <dbReference type="ChEBI" id="CHEBI:78520"/>
        <dbReference type="ChEBI" id="CHEBI:78521"/>
        <dbReference type="ChEBI" id="CHEBI:456216"/>
    </reaction>
</comment>
<evidence type="ECO:0000313" key="3">
    <source>
        <dbReference type="Proteomes" id="UP000189739"/>
    </source>
</evidence>
<dbReference type="PANTHER" id="PTHR15004">
    <property type="entry name" value="GLUTAMYL-TRNA(GLN) AMIDOTRANSFERASE SUBUNIT C, MITOCHONDRIAL"/>
    <property type="match status" value="1"/>
</dbReference>
<dbReference type="GO" id="GO:0050566">
    <property type="term" value="F:asparaginyl-tRNA synthase (glutamine-hydrolyzing) activity"/>
    <property type="evidence" value="ECO:0007669"/>
    <property type="project" value="RHEA"/>
</dbReference>
<comment type="function">
    <text evidence="1">Allows the formation of correctly charged Asn-tRNA(Asn) or Gln-tRNA(Gln) through the transamidation of misacylated Asp-tRNA(Asn) or Glu-tRNA(Gln) in organisms which lack either or both of asparaginyl-tRNA or glutaminyl-tRNA synthetases. The reaction takes place in the presence of glutamine and ATP through an activated phospho-Asp-tRNA(Asn) or phospho-Glu-tRNA(Gln).</text>
</comment>
<keyword evidence="1" id="KW-0648">Protein biosynthesis</keyword>
<evidence type="ECO:0000256" key="1">
    <source>
        <dbReference type="HAMAP-Rule" id="MF_00122"/>
    </source>
</evidence>
<evidence type="ECO:0000313" key="2">
    <source>
        <dbReference type="EMBL" id="OOQ56861.1"/>
    </source>
</evidence>
<keyword evidence="1" id="KW-0436">Ligase</keyword>
<dbReference type="Proteomes" id="UP000189739">
    <property type="component" value="Unassembled WGS sequence"/>
</dbReference>
<keyword evidence="2" id="KW-0808">Transferase</keyword>
<reference evidence="2 3" key="1">
    <citation type="submission" date="2016-07" db="EMBL/GenBank/DDBJ databases">
        <title>Genomic analysis of zinc-resistant bacterium Mucilaginibacter pedocola TBZ30.</title>
        <authorList>
            <person name="Huang J."/>
            <person name="Tang J."/>
        </authorList>
    </citation>
    <scope>NUCLEOTIDE SEQUENCE [LARGE SCALE GENOMIC DNA]</scope>
    <source>
        <strain evidence="2 3">TBZ30</strain>
    </source>
</reference>
<dbReference type="GO" id="GO:0016740">
    <property type="term" value="F:transferase activity"/>
    <property type="evidence" value="ECO:0007669"/>
    <property type="project" value="UniProtKB-KW"/>
</dbReference>
<keyword evidence="3" id="KW-1185">Reference proteome</keyword>
<dbReference type="InterPro" id="IPR003837">
    <property type="entry name" value="GatC"/>
</dbReference>
<dbReference type="Gene3D" id="1.10.20.60">
    <property type="entry name" value="Glu-tRNAGln amidotransferase C subunit, N-terminal domain"/>
    <property type="match status" value="1"/>
</dbReference>
<keyword evidence="1" id="KW-0547">Nucleotide-binding</keyword>
<sequence length="95" mass="10648">MTIDEQTVDKIAHLARLKLNAGEKAEMIADMNKILGFMDKLNEVDTTGVEPLVYMTDEPNILREDEVKQVITTAEALENAPEHDDAHFLVAKVIK</sequence>
<dbReference type="GO" id="GO:0050567">
    <property type="term" value="F:glutaminyl-tRNA synthase (glutamine-hydrolyzing) activity"/>
    <property type="evidence" value="ECO:0007669"/>
    <property type="project" value="UniProtKB-UniRule"/>
</dbReference>
<comment type="caution">
    <text evidence="2">The sequence shown here is derived from an EMBL/GenBank/DDBJ whole genome shotgun (WGS) entry which is preliminary data.</text>
</comment>
<dbReference type="PANTHER" id="PTHR15004:SF0">
    <property type="entry name" value="GLUTAMYL-TRNA(GLN) AMIDOTRANSFERASE SUBUNIT C, MITOCHONDRIAL"/>
    <property type="match status" value="1"/>
</dbReference>
<dbReference type="EC" id="6.3.5.-" evidence="1"/>
<comment type="similarity">
    <text evidence="1">Belongs to the GatC family.</text>
</comment>
<accession>A0A1S9P7C8</accession>
<dbReference type="OrthoDB" id="9813938at2"/>
<dbReference type="GO" id="GO:0006450">
    <property type="term" value="P:regulation of translational fidelity"/>
    <property type="evidence" value="ECO:0007669"/>
    <property type="project" value="InterPro"/>
</dbReference>
<comment type="subunit">
    <text evidence="1">Heterotrimer of A, B and C subunits.</text>
</comment>
<dbReference type="SUPFAM" id="SSF141000">
    <property type="entry name" value="Glu-tRNAGln amidotransferase C subunit"/>
    <property type="match status" value="1"/>
</dbReference>
<dbReference type="GO" id="GO:0005524">
    <property type="term" value="F:ATP binding"/>
    <property type="evidence" value="ECO:0007669"/>
    <property type="project" value="UniProtKB-KW"/>
</dbReference>
<dbReference type="GO" id="GO:0006412">
    <property type="term" value="P:translation"/>
    <property type="evidence" value="ECO:0007669"/>
    <property type="project" value="UniProtKB-UniRule"/>
</dbReference>
<dbReference type="Pfam" id="PF02686">
    <property type="entry name" value="GatC"/>
    <property type="match status" value="1"/>
</dbReference>
<name>A0A1S9P7C8_9SPHI</name>
<gene>
    <name evidence="1" type="primary">gatC</name>
    <name evidence="2" type="ORF">BC343_17940</name>
</gene>
<dbReference type="InterPro" id="IPR036113">
    <property type="entry name" value="Asp/Glu-ADT_sf_sub_c"/>
</dbReference>